<dbReference type="SUPFAM" id="SSF51735">
    <property type="entry name" value="NAD(P)-binding Rossmann-fold domains"/>
    <property type="match status" value="1"/>
</dbReference>
<evidence type="ECO:0000256" key="1">
    <source>
        <dbReference type="ARBA" id="ARBA00022857"/>
    </source>
</evidence>
<evidence type="ECO:0000313" key="4">
    <source>
        <dbReference type="EMBL" id="HFX12578.1"/>
    </source>
</evidence>
<keyword evidence="2" id="KW-0560">Oxidoreductase</keyword>
<dbReference type="PANTHER" id="PTHR43544:SF7">
    <property type="entry name" value="NADB-LER2"/>
    <property type="match status" value="1"/>
</dbReference>
<dbReference type="PANTHER" id="PTHR43544">
    <property type="entry name" value="SHORT-CHAIN DEHYDROGENASE/REDUCTASE"/>
    <property type="match status" value="1"/>
</dbReference>
<dbReference type="PRINTS" id="PR00081">
    <property type="entry name" value="GDHRDH"/>
</dbReference>
<keyword evidence="1" id="KW-0521">NADP</keyword>
<comment type="caution">
    <text evidence="4">The sequence shown here is derived from an EMBL/GenBank/DDBJ whole genome shotgun (WGS) entry which is preliminary data.</text>
</comment>
<dbReference type="Pfam" id="PF00106">
    <property type="entry name" value="adh_short"/>
    <property type="match status" value="1"/>
</dbReference>
<dbReference type="Gene3D" id="3.40.50.720">
    <property type="entry name" value="NAD(P)-binding Rossmann-like Domain"/>
    <property type="match status" value="1"/>
</dbReference>
<dbReference type="AlphaFoldDB" id="A0A7C3RGW1"/>
<evidence type="ECO:0000256" key="2">
    <source>
        <dbReference type="ARBA" id="ARBA00023002"/>
    </source>
</evidence>
<reference evidence="4" key="1">
    <citation type="journal article" date="2020" name="mSystems">
        <title>Genome- and Community-Level Interaction Insights into Carbon Utilization and Element Cycling Functions of Hydrothermarchaeota in Hydrothermal Sediment.</title>
        <authorList>
            <person name="Zhou Z."/>
            <person name="Liu Y."/>
            <person name="Xu W."/>
            <person name="Pan J."/>
            <person name="Luo Z.H."/>
            <person name="Li M."/>
        </authorList>
    </citation>
    <scope>NUCLEOTIDE SEQUENCE [LARGE SCALE GENOMIC DNA]</scope>
    <source>
        <strain evidence="4">SpSt-81</strain>
    </source>
</reference>
<dbReference type="InterPro" id="IPR051468">
    <property type="entry name" value="Fungal_SecMetab_SDRs"/>
</dbReference>
<organism evidence="4">
    <name type="scientific">Dictyoglomus thermophilum</name>
    <dbReference type="NCBI Taxonomy" id="14"/>
    <lineage>
        <taxon>Bacteria</taxon>
        <taxon>Pseudomonadati</taxon>
        <taxon>Dictyoglomota</taxon>
        <taxon>Dictyoglomia</taxon>
        <taxon>Dictyoglomales</taxon>
        <taxon>Dictyoglomaceae</taxon>
        <taxon>Dictyoglomus</taxon>
    </lineage>
</organism>
<gene>
    <name evidence="4" type="ORF">ENW00_00220</name>
</gene>
<name>A0A7C3RGW1_DICTH</name>
<proteinExistence type="inferred from homology"/>
<dbReference type="PRINTS" id="PR00080">
    <property type="entry name" value="SDRFAMILY"/>
</dbReference>
<accession>A0A7C3RGW1</accession>
<comment type="similarity">
    <text evidence="3">Belongs to the short-chain dehydrogenases/reductases (SDR) family.</text>
</comment>
<dbReference type="GO" id="GO:0005737">
    <property type="term" value="C:cytoplasm"/>
    <property type="evidence" value="ECO:0007669"/>
    <property type="project" value="TreeGrafter"/>
</dbReference>
<dbReference type="GO" id="GO:0016491">
    <property type="term" value="F:oxidoreductase activity"/>
    <property type="evidence" value="ECO:0007669"/>
    <property type="project" value="UniProtKB-KW"/>
</dbReference>
<sequence>MGRVLEGKRVLITGASRGVGYEIVKLFLEEGASIIGISRDEKRLREAESEFKKLGDFEGLVLDISQMGFEEKVVEFVKNKWNALDILINNAGVMLAYGGFLEEDKDILEKTFQVNLYAPYYLIRAMVPFLLKGNEPRIVNVSSGAGTFSALREMYDIASYRLSKFALNGLTVLLANELKGKVAVNALDPGWVKTDMGGPNAPGSPKDSAKGALALVTMPFEVTGKFFKDGKEIPF</sequence>
<evidence type="ECO:0000256" key="3">
    <source>
        <dbReference type="RuleBase" id="RU000363"/>
    </source>
</evidence>
<dbReference type="InterPro" id="IPR002347">
    <property type="entry name" value="SDR_fam"/>
</dbReference>
<dbReference type="EMBL" id="DTIN01000005">
    <property type="protein sequence ID" value="HFX12578.1"/>
    <property type="molecule type" value="Genomic_DNA"/>
</dbReference>
<protein>
    <submittedName>
        <fullName evidence="4">SDR family NAD(P)-dependent oxidoreductase</fullName>
    </submittedName>
</protein>
<dbReference type="InterPro" id="IPR036291">
    <property type="entry name" value="NAD(P)-bd_dom_sf"/>
</dbReference>